<name>A0ABN9RTH9_9DINO</name>
<gene>
    <name evidence="2" type="ORF">PCOR1329_LOCUS22846</name>
</gene>
<comment type="caution">
    <text evidence="2">The sequence shown here is derived from an EMBL/GenBank/DDBJ whole genome shotgun (WGS) entry which is preliminary data.</text>
</comment>
<evidence type="ECO:0000313" key="2">
    <source>
        <dbReference type="EMBL" id="CAK0821621.1"/>
    </source>
</evidence>
<feature type="region of interest" description="Disordered" evidence="1">
    <location>
        <begin position="123"/>
        <end position="143"/>
    </location>
</feature>
<keyword evidence="3" id="KW-1185">Reference proteome</keyword>
<accession>A0ABN9RTH9</accession>
<organism evidence="2 3">
    <name type="scientific">Prorocentrum cordatum</name>
    <dbReference type="NCBI Taxonomy" id="2364126"/>
    <lineage>
        <taxon>Eukaryota</taxon>
        <taxon>Sar</taxon>
        <taxon>Alveolata</taxon>
        <taxon>Dinophyceae</taxon>
        <taxon>Prorocentrales</taxon>
        <taxon>Prorocentraceae</taxon>
        <taxon>Prorocentrum</taxon>
    </lineage>
</organism>
<dbReference type="EMBL" id="CAUYUJ010007669">
    <property type="protein sequence ID" value="CAK0821621.1"/>
    <property type="molecule type" value="Genomic_DNA"/>
</dbReference>
<proteinExistence type="predicted"/>
<dbReference type="Proteomes" id="UP001189429">
    <property type="component" value="Unassembled WGS sequence"/>
</dbReference>
<reference evidence="2" key="1">
    <citation type="submission" date="2023-10" db="EMBL/GenBank/DDBJ databases">
        <authorList>
            <person name="Chen Y."/>
            <person name="Shah S."/>
            <person name="Dougan E. K."/>
            <person name="Thang M."/>
            <person name="Chan C."/>
        </authorList>
    </citation>
    <scope>NUCLEOTIDE SEQUENCE [LARGE SCALE GENOMIC DNA]</scope>
</reference>
<feature type="compositionally biased region" description="Basic and acidic residues" evidence="1">
    <location>
        <begin position="123"/>
        <end position="135"/>
    </location>
</feature>
<protein>
    <submittedName>
        <fullName evidence="2">Uncharacterized protein</fullName>
    </submittedName>
</protein>
<sequence length="147" mass="16477">MDVEDETCVADRMQVDREECVLPALRQIAEIITKAASQTDVPRRRLRREPCAPEMLVKLGALQDLRLATADPSHRHVFAAAANKVRKDIGYAARSFLEGVQNLVKARFEIQVSPTLHGERAREEYRTGFDDDRYGGGRGSSKAVLRV</sequence>
<evidence type="ECO:0000256" key="1">
    <source>
        <dbReference type="SAM" id="MobiDB-lite"/>
    </source>
</evidence>
<evidence type="ECO:0000313" key="3">
    <source>
        <dbReference type="Proteomes" id="UP001189429"/>
    </source>
</evidence>